<name>A0AAV9IZJ6_CYACA</name>
<evidence type="ECO:0000256" key="1">
    <source>
        <dbReference type="ARBA" id="ARBA00004141"/>
    </source>
</evidence>
<feature type="region of interest" description="Disordered" evidence="5">
    <location>
        <begin position="1"/>
        <end position="49"/>
    </location>
</feature>
<feature type="transmembrane region" description="Helical" evidence="6">
    <location>
        <begin position="147"/>
        <end position="163"/>
    </location>
</feature>
<feature type="transmembrane region" description="Helical" evidence="6">
    <location>
        <begin position="221"/>
        <end position="243"/>
    </location>
</feature>
<evidence type="ECO:0000256" key="3">
    <source>
        <dbReference type="ARBA" id="ARBA00022989"/>
    </source>
</evidence>
<comment type="subcellular location">
    <subcellularLocation>
        <location evidence="1">Membrane</location>
        <topology evidence="1">Multi-pass membrane protein</topology>
    </subcellularLocation>
</comment>
<evidence type="ECO:0000313" key="9">
    <source>
        <dbReference type="Proteomes" id="UP001301350"/>
    </source>
</evidence>
<evidence type="ECO:0000256" key="6">
    <source>
        <dbReference type="SAM" id="Phobius"/>
    </source>
</evidence>
<proteinExistence type="predicted"/>
<dbReference type="InterPro" id="IPR050186">
    <property type="entry name" value="TPT_transporter"/>
</dbReference>
<evidence type="ECO:0000256" key="4">
    <source>
        <dbReference type="ARBA" id="ARBA00023136"/>
    </source>
</evidence>
<keyword evidence="9" id="KW-1185">Reference proteome</keyword>
<sequence length="401" mass="43546">MTEHTEAVSMSCDCEEEGTHVRSRTSPERSPAAATANGTRGGPRDVQPGVLPSRWSSGNRFAAGMVQQARDALSKTLGRGRDCGAIGFNFLSSVGIVTLNKRVFLAGFSFATTLTCWHYVATTLGVYLLSLLGLFRVKRLDWRKCARLALGNLSFVVFSNLSLQYNSVAFYQLMKHLSTPVVIFIEVFFYHQKFEWALVRSLLVMVVGMIVTFATDFNLNVLGTLYALASVAASGCYAVWAGSLQRELDADPLQLQLYVAPMVAAMIAPLALFTDVWGAQSDANLLVYPFTVERARLLLSSGAVALCVNVSVFMVIGYTSSVTYCVVGIAKTGTIILADFLFFGRPLEWVNFCGILVALVGVVNYSFLKVKGAARAKNIDDRPAAVHSPGRKMPTATPNSV</sequence>
<evidence type="ECO:0000256" key="5">
    <source>
        <dbReference type="SAM" id="MobiDB-lite"/>
    </source>
</evidence>
<feature type="domain" description="Sugar phosphate transporter" evidence="7">
    <location>
        <begin position="90"/>
        <end position="366"/>
    </location>
</feature>
<keyword evidence="4 6" id="KW-0472">Membrane</keyword>
<dbReference type="GO" id="GO:0016020">
    <property type="term" value="C:membrane"/>
    <property type="evidence" value="ECO:0007669"/>
    <property type="project" value="UniProtKB-SubCell"/>
</dbReference>
<accession>A0AAV9IZJ6</accession>
<comment type="caution">
    <text evidence="8">The sequence shown here is derived from an EMBL/GenBank/DDBJ whole genome shotgun (WGS) entry which is preliminary data.</text>
</comment>
<organism evidence="8 9">
    <name type="scientific">Cyanidium caldarium</name>
    <name type="common">Red alga</name>
    <dbReference type="NCBI Taxonomy" id="2771"/>
    <lineage>
        <taxon>Eukaryota</taxon>
        <taxon>Rhodophyta</taxon>
        <taxon>Bangiophyceae</taxon>
        <taxon>Cyanidiales</taxon>
        <taxon>Cyanidiaceae</taxon>
        <taxon>Cyanidium</taxon>
    </lineage>
</organism>
<keyword evidence="2 6" id="KW-0812">Transmembrane</keyword>
<feature type="transmembrane region" description="Helical" evidence="6">
    <location>
        <begin position="255"/>
        <end position="277"/>
    </location>
</feature>
<evidence type="ECO:0000313" key="8">
    <source>
        <dbReference type="EMBL" id="KAK4537518.1"/>
    </source>
</evidence>
<keyword evidence="3 6" id="KW-1133">Transmembrane helix</keyword>
<reference evidence="8 9" key="1">
    <citation type="submission" date="2022-07" db="EMBL/GenBank/DDBJ databases">
        <title>Genome-wide signatures of adaptation to extreme environments.</title>
        <authorList>
            <person name="Cho C.H."/>
            <person name="Yoon H.S."/>
        </authorList>
    </citation>
    <scope>NUCLEOTIDE SEQUENCE [LARGE SCALE GENOMIC DNA]</scope>
    <source>
        <strain evidence="8 9">DBV 063 E5</strain>
    </source>
</reference>
<dbReference type="PANTHER" id="PTHR11132">
    <property type="entry name" value="SOLUTE CARRIER FAMILY 35"/>
    <property type="match status" value="1"/>
</dbReference>
<feature type="transmembrane region" description="Helical" evidence="6">
    <location>
        <begin position="197"/>
        <end position="215"/>
    </location>
</feature>
<dbReference type="Proteomes" id="UP001301350">
    <property type="component" value="Unassembled WGS sequence"/>
</dbReference>
<dbReference type="AlphaFoldDB" id="A0AAV9IZJ6"/>
<evidence type="ECO:0000259" key="7">
    <source>
        <dbReference type="Pfam" id="PF03151"/>
    </source>
</evidence>
<dbReference type="Pfam" id="PF03151">
    <property type="entry name" value="TPT"/>
    <property type="match status" value="1"/>
</dbReference>
<feature type="transmembrane region" description="Helical" evidence="6">
    <location>
        <begin position="297"/>
        <end position="316"/>
    </location>
</feature>
<feature type="transmembrane region" description="Helical" evidence="6">
    <location>
        <begin position="117"/>
        <end position="135"/>
    </location>
</feature>
<feature type="transmembrane region" description="Helical" evidence="6">
    <location>
        <begin position="349"/>
        <end position="368"/>
    </location>
</feature>
<dbReference type="EMBL" id="JANCYW010000012">
    <property type="protein sequence ID" value="KAK4537518.1"/>
    <property type="molecule type" value="Genomic_DNA"/>
</dbReference>
<dbReference type="InterPro" id="IPR004853">
    <property type="entry name" value="Sugar_P_trans_dom"/>
</dbReference>
<gene>
    <name evidence="8" type="ORF">CDCA_CDCA12G3543</name>
</gene>
<evidence type="ECO:0000256" key="2">
    <source>
        <dbReference type="ARBA" id="ARBA00022692"/>
    </source>
</evidence>
<protein>
    <recommendedName>
        <fullName evidence="7">Sugar phosphate transporter domain-containing protein</fullName>
    </recommendedName>
</protein>